<dbReference type="AlphaFoldDB" id="A0A3B0M3Y2"/>
<dbReference type="EMBL" id="UFQR01000001">
    <property type="protein sequence ID" value="SSW94778.1"/>
    <property type="molecule type" value="Genomic_DNA"/>
</dbReference>
<reference evidence="2" key="1">
    <citation type="submission" date="2018-04" db="EMBL/GenBank/DDBJ databases">
        <authorList>
            <person name="Go L.Y."/>
            <person name="Mitchell J.A."/>
        </authorList>
    </citation>
    <scope>NUCLEOTIDE SEQUENCE</scope>
    <source>
        <strain evidence="2">ARTV</strain>
    </source>
</reference>
<protein>
    <submittedName>
        <fullName evidence="2">Uncharacterized protein</fullName>
    </submittedName>
</protein>
<accession>A0A3B0M3Y2</accession>
<evidence type="ECO:0000256" key="1">
    <source>
        <dbReference type="SAM" id="MobiDB-lite"/>
    </source>
</evidence>
<proteinExistence type="predicted"/>
<organism evidence="2">
    <name type="scientific">Arsenophonus endosymbiont of Trialeurodes vaporariorum</name>
    <dbReference type="NCBI Taxonomy" id="235567"/>
    <lineage>
        <taxon>Bacteria</taxon>
        <taxon>Pseudomonadati</taxon>
        <taxon>Pseudomonadota</taxon>
        <taxon>Gammaproteobacteria</taxon>
        <taxon>Enterobacterales</taxon>
        <taxon>Morganellaceae</taxon>
        <taxon>Arsenophonus</taxon>
    </lineage>
</organism>
<feature type="region of interest" description="Disordered" evidence="1">
    <location>
        <begin position="26"/>
        <end position="65"/>
    </location>
</feature>
<gene>
    <name evidence="2" type="ORF">ARTV_0308</name>
</gene>
<evidence type="ECO:0000313" key="2">
    <source>
        <dbReference type="EMBL" id="SSW94778.1"/>
    </source>
</evidence>
<name>A0A3B0M3Y2_9GAMM</name>
<sequence>MIREREQEYFDEANLLTIIAAEARARSRQTPVANVNDEAEMLNESSTESISLARAPTENDDPSIN</sequence>